<gene>
    <name evidence="3" type="ORF">AACH06_11330</name>
</gene>
<accession>A0ABU9BR63</accession>
<organism evidence="3 4">
    <name type="scientific">Ideonella lacteola</name>
    <dbReference type="NCBI Taxonomy" id="2984193"/>
    <lineage>
        <taxon>Bacteria</taxon>
        <taxon>Pseudomonadati</taxon>
        <taxon>Pseudomonadota</taxon>
        <taxon>Betaproteobacteria</taxon>
        <taxon>Burkholderiales</taxon>
        <taxon>Sphaerotilaceae</taxon>
        <taxon>Ideonella</taxon>
    </lineage>
</organism>
<proteinExistence type="predicted"/>
<sequence length="275" mass="29061">MRAAPLENTPLQRSMTTLSGILLSVLALPASAAPEAASPTSSPTLACGFALCDGFESAAPGGAPDSALWTVGAANCTGTGQATIDNTVSHKGKQSLKVTSTGGYCNHIFAATPIPGSLGQKVFGRFYVRFAEALGDGHVTFLAMKDSNDNQRDLRMGGQNRILMWNRESDDATLPVLSPAGVALSVVPTAGTWHCIEFMVNGKAGAMKNWFNSAAVEGLRVDTTPTPEIDSQWLARGPWNPAPVDFRIGWESYAGQPMTLWFDDVVLGSKRVGCK</sequence>
<reference evidence="3 4" key="1">
    <citation type="submission" date="2024-04" db="EMBL/GenBank/DDBJ databases">
        <title>Novel species of the genus Ideonella isolated from streams.</title>
        <authorList>
            <person name="Lu H."/>
        </authorList>
    </citation>
    <scope>NUCLEOTIDE SEQUENCE [LARGE SCALE GENOMIC DNA]</scope>
    <source>
        <strain evidence="3 4">DXS29W</strain>
    </source>
</reference>
<protein>
    <recommendedName>
        <fullName evidence="2">Cip1-like core domain-containing protein</fullName>
    </recommendedName>
</protein>
<feature type="chain" id="PRO_5045215915" description="Cip1-like core domain-containing protein" evidence="1">
    <location>
        <begin position="33"/>
        <end position="275"/>
    </location>
</feature>
<keyword evidence="1" id="KW-0732">Signal</keyword>
<dbReference type="Gene3D" id="2.60.120.200">
    <property type="match status" value="1"/>
</dbReference>
<evidence type="ECO:0000313" key="4">
    <source>
        <dbReference type="Proteomes" id="UP001371218"/>
    </source>
</evidence>
<dbReference type="EMBL" id="JBBUTG010000005">
    <property type="protein sequence ID" value="MEK8031410.1"/>
    <property type="molecule type" value="Genomic_DNA"/>
</dbReference>
<feature type="signal peptide" evidence="1">
    <location>
        <begin position="1"/>
        <end position="32"/>
    </location>
</feature>
<name>A0ABU9BR63_9BURK</name>
<dbReference type="Proteomes" id="UP001371218">
    <property type="component" value="Unassembled WGS sequence"/>
</dbReference>
<feature type="domain" description="Cip1-like core" evidence="2">
    <location>
        <begin position="65"/>
        <end position="269"/>
    </location>
</feature>
<dbReference type="RefSeq" id="WP_341425786.1">
    <property type="nucleotide sequence ID" value="NZ_JBBUTG010000005.1"/>
</dbReference>
<comment type="caution">
    <text evidence="3">The sequence shown here is derived from an EMBL/GenBank/DDBJ whole genome shotgun (WGS) entry which is preliminary data.</text>
</comment>
<evidence type="ECO:0000313" key="3">
    <source>
        <dbReference type="EMBL" id="MEK8031410.1"/>
    </source>
</evidence>
<evidence type="ECO:0000259" key="2">
    <source>
        <dbReference type="Pfam" id="PF21340"/>
    </source>
</evidence>
<evidence type="ECO:0000256" key="1">
    <source>
        <dbReference type="SAM" id="SignalP"/>
    </source>
</evidence>
<keyword evidence="4" id="KW-1185">Reference proteome</keyword>
<dbReference type="InterPro" id="IPR048955">
    <property type="entry name" value="Cip1-like_core"/>
</dbReference>
<dbReference type="Pfam" id="PF21340">
    <property type="entry name" value="Polysacc_lyase-like"/>
    <property type="match status" value="1"/>
</dbReference>